<accession>A0A2T9Y4L0</accession>
<keyword evidence="3" id="KW-1185">Reference proteome</keyword>
<evidence type="ECO:0008006" key="4">
    <source>
        <dbReference type="Google" id="ProtNLM"/>
    </source>
</evidence>
<reference evidence="2 3" key="1">
    <citation type="journal article" date="2018" name="MBio">
        <title>Comparative Genomics Reveals the Core Gene Toolbox for the Fungus-Insect Symbiosis.</title>
        <authorList>
            <person name="Wang Y."/>
            <person name="Stata M."/>
            <person name="Wang W."/>
            <person name="Stajich J.E."/>
            <person name="White M.M."/>
            <person name="Moncalvo J.M."/>
        </authorList>
    </citation>
    <scope>NUCLEOTIDE SEQUENCE [LARGE SCALE GENOMIC DNA]</scope>
    <source>
        <strain evidence="2 3">SC-DP-2</strain>
    </source>
</reference>
<gene>
    <name evidence="2" type="ORF">BB560_006540</name>
</gene>
<evidence type="ECO:0000256" key="1">
    <source>
        <dbReference type="SAM" id="MobiDB-lite"/>
    </source>
</evidence>
<dbReference type="Gene3D" id="3.40.50.300">
    <property type="entry name" value="P-loop containing nucleotide triphosphate hydrolases"/>
    <property type="match status" value="1"/>
</dbReference>
<dbReference type="AlphaFoldDB" id="A0A2T9Y4L0"/>
<feature type="compositionally biased region" description="Basic and acidic residues" evidence="1">
    <location>
        <begin position="62"/>
        <end position="71"/>
    </location>
</feature>
<feature type="non-terminal residue" evidence="2">
    <location>
        <position position="158"/>
    </location>
</feature>
<name>A0A2T9Y4L0_9FUNG</name>
<dbReference type="InterPro" id="IPR027417">
    <property type="entry name" value="P-loop_NTPase"/>
</dbReference>
<organism evidence="2 3">
    <name type="scientific">Smittium megazygosporum</name>
    <dbReference type="NCBI Taxonomy" id="133381"/>
    <lineage>
        <taxon>Eukaryota</taxon>
        <taxon>Fungi</taxon>
        <taxon>Fungi incertae sedis</taxon>
        <taxon>Zoopagomycota</taxon>
        <taxon>Kickxellomycotina</taxon>
        <taxon>Harpellomycetes</taxon>
        <taxon>Harpellales</taxon>
        <taxon>Legeriomycetaceae</taxon>
        <taxon>Smittium</taxon>
    </lineage>
</organism>
<dbReference type="Proteomes" id="UP000245609">
    <property type="component" value="Unassembled WGS sequence"/>
</dbReference>
<proteinExistence type="predicted"/>
<sequence length="158" mass="18416">MSSLGILSSGATFNKKKISKELNINLNNLNTSKSKESIKTVDYVPHELDILNSENHQKPKHTKSEDEKKVGEATAMNPQERFEPTEEDLPFEDNKQVKEYRKENQIRVWGKDVPNPFKTFRMMMNRYDFRQSLESSMIKNRFLVPTQIQKQAIPISLD</sequence>
<dbReference type="STRING" id="133381.A0A2T9Y4L0"/>
<comment type="caution">
    <text evidence="2">The sequence shown here is derived from an EMBL/GenBank/DDBJ whole genome shotgun (WGS) entry which is preliminary data.</text>
</comment>
<evidence type="ECO:0000313" key="3">
    <source>
        <dbReference type="Proteomes" id="UP000245609"/>
    </source>
</evidence>
<evidence type="ECO:0000313" key="2">
    <source>
        <dbReference type="EMBL" id="PVU87204.1"/>
    </source>
</evidence>
<feature type="region of interest" description="Disordered" evidence="1">
    <location>
        <begin position="50"/>
        <end position="94"/>
    </location>
</feature>
<protein>
    <recommendedName>
        <fullName evidence="4">DEAD-box RNA helicase Q domain-containing protein</fullName>
    </recommendedName>
</protein>
<dbReference type="OrthoDB" id="1191041at2759"/>
<dbReference type="EMBL" id="MBFS01003346">
    <property type="protein sequence ID" value="PVU87204.1"/>
    <property type="molecule type" value="Genomic_DNA"/>
</dbReference>